<accession>A0A1V6LWR4</accession>
<dbReference type="InterPro" id="IPR003718">
    <property type="entry name" value="OsmC/Ohr_fam"/>
</dbReference>
<dbReference type="Pfam" id="PF01206">
    <property type="entry name" value="TusA"/>
    <property type="match status" value="1"/>
</dbReference>
<dbReference type="AlphaFoldDB" id="A0A1V6LWR4"/>
<dbReference type="PANTHER" id="PTHR35368:SF1">
    <property type="entry name" value="HYDROPEROXIDE REDUCTASE"/>
    <property type="match status" value="1"/>
</dbReference>
<reference evidence="2 3" key="1">
    <citation type="journal article" date="2016" name="Genome Announc.">
        <title>Draft Genome Sequence of the Anaerobic Ammonium-Oxidizing Bacterium 'Candidatus Brocadia sp. 40'.</title>
        <authorList>
            <person name="Ali M."/>
            <person name="Haroon M.F."/>
            <person name="Narita Y."/>
            <person name="Zhang L."/>
            <person name="Rangel Shaw D."/>
            <person name="Okabe S."/>
            <person name="Saikaly P.E."/>
        </authorList>
    </citation>
    <scope>NUCLEOTIDE SEQUENCE [LARGE SCALE GENOMIC DNA]</scope>
    <source>
        <strain evidence="2 3">40</strain>
    </source>
</reference>
<keyword evidence="3" id="KW-1185">Reference proteome</keyword>
<protein>
    <recommendedName>
        <fullName evidence="1">UPF0033 domain-containing protein</fullName>
    </recommendedName>
</protein>
<name>A0A1V6LWR4_9BACT</name>
<proteinExistence type="predicted"/>
<dbReference type="SUPFAM" id="SSF82784">
    <property type="entry name" value="OsmC-like"/>
    <property type="match status" value="1"/>
</dbReference>
<dbReference type="RefSeq" id="WP_070068195.1">
    <property type="nucleotide sequence ID" value="NZ_MJUW02000122.1"/>
</dbReference>
<dbReference type="Pfam" id="PF02566">
    <property type="entry name" value="OsmC"/>
    <property type="match status" value="1"/>
</dbReference>
<dbReference type="InterPro" id="IPR015946">
    <property type="entry name" value="KH_dom-like_a/b"/>
</dbReference>
<comment type="caution">
    <text evidence="2">The sequence shown here is derived from an EMBL/GenBank/DDBJ whole genome shotgun (WGS) entry which is preliminary data.</text>
</comment>
<feature type="domain" description="UPF0033" evidence="1">
    <location>
        <begin position="30"/>
        <end position="86"/>
    </location>
</feature>
<dbReference type="InterPro" id="IPR036868">
    <property type="entry name" value="TusA-like_sf"/>
</dbReference>
<dbReference type="InterPro" id="IPR036102">
    <property type="entry name" value="OsmC/Ohrsf"/>
</dbReference>
<evidence type="ECO:0000313" key="2">
    <source>
        <dbReference type="EMBL" id="OQD44574.1"/>
    </source>
</evidence>
<dbReference type="InterPro" id="IPR052924">
    <property type="entry name" value="OsmC/Ohr_hydroprdx_reductase"/>
</dbReference>
<dbReference type="SUPFAM" id="SSF64307">
    <property type="entry name" value="SirA-like"/>
    <property type="match status" value="1"/>
</dbReference>
<dbReference type="EMBL" id="MJUW02000122">
    <property type="protein sequence ID" value="OQD44574.1"/>
    <property type="molecule type" value="Genomic_DNA"/>
</dbReference>
<organism evidence="2 3">
    <name type="scientific">Candidatus Brocadia sapporoensis</name>
    <dbReference type="NCBI Taxonomy" id="392547"/>
    <lineage>
        <taxon>Bacteria</taxon>
        <taxon>Pseudomonadati</taxon>
        <taxon>Planctomycetota</taxon>
        <taxon>Candidatus Brocadiia</taxon>
        <taxon>Candidatus Brocadiales</taxon>
        <taxon>Candidatus Brocadiaceae</taxon>
        <taxon>Candidatus Brocadia</taxon>
    </lineage>
</organism>
<sequence length="246" mass="27564">MLPSDFRLSDNIETSHVCEGGNLDCGSGLLLLIRKAIHQVPDGQILEIRSTEVSVKEDLPAWCRMTKNPYLGCQPGTEHYKYFIRKGDNDKKAEEDYEKARNYRWQTRIHWNGGMQVKVFCRNHSWAVGQPASFDVKDEAPSAVEYILSALGACLVMGFQIRASRQNIRVDELEISLSGQIDNIFVFLGIEQNGHSGLKEITGTIYVKSDADEEVLSQILQETIAASPVTSTLIRQVGVHVDLRVV</sequence>
<evidence type="ECO:0000259" key="1">
    <source>
        <dbReference type="Pfam" id="PF01206"/>
    </source>
</evidence>
<dbReference type="Gene3D" id="3.30.300.20">
    <property type="match status" value="1"/>
</dbReference>
<dbReference type="CDD" id="cd00291">
    <property type="entry name" value="SirA_YedF_YeeD"/>
    <property type="match status" value="1"/>
</dbReference>
<dbReference type="PANTHER" id="PTHR35368">
    <property type="entry name" value="HYDROPEROXIDE REDUCTASE"/>
    <property type="match status" value="1"/>
</dbReference>
<dbReference type="Proteomes" id="UP000242219">
    <property type="component" value="Unassembled WGS sequence"/>
</dbReference>
<dbReference type="Gene3D" id="3.30.110.40">
    <property type="entry name" value="TusA-like domain"/>
    <property type="match status" value="1"/>
</dbReference>
<evidence type="ECO:0000313" key="3">
    <source>
        <dbReference type="Proteomes" id="UP000242219"/>
    </source>
</evidence>
<dbReference type="InterPro" id="IPR001455">
    <property type="entry name" value="TusA-like"/>
</dbReference>
<gene>
    <name evidence="2" type="ORF">BIY37_12730</name>
</gene>